<feature type="region of interest" description="Disordered" evidence="1">
    <location>
        <begin position="114"/>
        <end position="135"/>
    </location>
</feature>
<gene>
    <name evidence="3" type="ORF">Daus18300_007796</name>
</gene>
<name>A0ABR3WKY0_9PEZI</name>
<dbReference type="InterPro" id="IPR016135">
    <property type="entry name" value="UBQ-conjugating_enzyme/RWD"/>
</dbReference>
<proteinExistence type="predicted"/>
<dbReference type="EMBL" id="JAWRVE010000070">
    <property type="protein sequence ID" value="KAL1864199.1"/>
    <property type="molecule type" value="Genomic_DNA"/>
</dbReference>
<dbReference type="Gene3D" id="3.10.110.10">
    <property type="entry name" value="Ubiquitin Conjugating Enzyme"/>
    <property type="match status" value="1"/>
</dbReference>
<dbReference type="PANTHER" id="PTHR15955:SF8">
    <property type="entry name" value="RWD DOMAIN-CONTAINING PROTEIN 2B-RELATED"/>
    <property type="match status" value="1"/>
</dbReference>
<sequence>MSATVDEAKERLQQELELLEAMYPECVVFDSRGRELRYSPVADGDRLPKEVLVLRIPDHYPAKGLPDLITAKDSRGLDARTQVSAAFSKLAVVEGEESLDAFILAFQDFINESAEDCSPPDQEDTGNTRAQETKRPPKTVVIWLHHLLNTNKRKLALNPSFDAGGMSGLTKPGYPGVMVFSGPRDTVDSHVAELRSQRWQAFQVRYDSSEEAERGRGGADDDDNDSSWAFQPCARVREVETLSEMAQAISRAEHRETFLRVMGLK</sequence>
<feature type="region of interest" description="Disordered" evidence="1">
    <location>
        <begin position="206"/>
        <end position="227"/>
    </location>
</feature>
<dbReference type="InterPro" id="IPR006575">
    <property type="entry name" value="RWD_dom"/>
</dbReference>
<dbReference type="PANTHER" id="PTHR15955">
    <property type="entry name" value="RWD DOMAIN CONTAINING PROTEIN 2"/>
    <property type="match status" value="1"/>
</dbReference>
<reference evidence="3 4" key="1">
    <citation type="journal article" date="2024" name="IMA Fungus">
        <title>IMA Genome - F19 : A genome assembly and annotation guide to empower mycologists, including annotated draft genome sequences of Ceratocystis pirilliformis, Diaporthe australafricana, Fusarium ophioides, Paecilomyces lecythidis, and Sporothrix stenoceras.</title>
        <authorList>
            <person name="Aylward J."/>
            <person name="Wilson A.M."/>
            <person name="Visagie C.M."/>
            <person name="Spraker J."/>
            <person name="Barnes I."/>
            <person name="Buitendag C."/>
            <person name="Ceriani C."/>
            <person name="Del Mar Angel L."/>
            <person name="du Plessis D."/>
            <person name="Fuchs T."/>
            <person name="Gasser K."/>
            <person name="Kramer D."/>
            <person name="Li W."/>
            <person name="Munsamy K."/>
            <person name="Piso A."/>
            <person name="Price J.L."/>
            <person name="Sonnekus B."/>
            <person name="Thomas C."/>
            <person name="van der Nest A."/>
            <person name="van Dijk A."/>
            <person name="van Heerden A."/>
            <person name="van Vuuren N."/>
            <person name="Yilmaz N."/>
            <person name="Duong T.A."/>
            <person name="van der Merwe N.A."/>
            <person name="Wingfield M.J."/>
            <person name="Wingfield B.D."/>
        </authorList>
    </citation>
    <scope>NUCLEOTIDE SEQUENCE [LARGE SCALE GENOMIC DNA]</scope>
    <source>
        <strain evidence="3 4">CMW 18300</strain>
    </source>
</reference>
<evidence type="ECO:0000256" key="1">
    <source>
        <dbReference type="SAM" id="MobiDB-lite"/>
    </source>
</evidence>
<comment type="caution">
    <text evidence="3">The sequence shown here is derived from an EMBL/GenBank/DDBJ whole genome shotgun (WGS) entry which is preliminary data.</text>
</comment>
<evidence type="ECO:0000313" key="4">
    <source>
        <dbReference type="Proteomes" id="UP001583177"/>
    </source>
</evidence>
<evidence type="ECO:0000259" key="2">
    <source>
        <dbReference type="PROSITE" id="PS50908"/>
    </source>
</evidence>
<keyword evidence="4" id="KW-1185">Reference proteome</keyword>
<accession>A0ABR3WKY0</accession>
<dbReference type="SUPFAM" id="SSF54495">
    <property type="entry name" value="UBC-like"/>
    <property type="match status" value="1"/>
</dbReference>
<evidence type="ECO:0000313" key="3">
    <source>
        <dbReference type="EMBL" id="KAL1864199.1"/>
    </source>
</evidence>
<protein>
    <recommendedName>
        <fullName evidence="2">RWD domain-containing protein</fullName>
    </recommendedName>
</protein>
<feature type="compositionally biased region" description="Basic and acidic residues" evidence="1">
    <location>
        <begin position="207"/>
        <end position="219"/>
    </location>
</feature>
<dbReference type="PROSITE" id="PS50908">
    <property type="entry name" value="RWD"/>
    <property type="match status" value="1"/>
</dbReference>
<dbReference type="Proteomes" id="UP001583177">
    <property type="component" value="Unassembled WGS sequence"/>
</dbReference>
<feature type="domain" description="RWD" evidence="2">
    <location>
        <begin position="14"/>
        <end position="117"/>
    </location>
</feature>
<dbReference type="InterPro" id="IPR017359">
    <property type="entry name" value="Phi-like"/>
</dbReference>
<organism evidence="3 4">
    <name type="scientific">Diaporthe australafricana</name>
    <dbReference type="NCBI Taxonomy" id="127596"/>
    <lineage>
        <taxon>Eukaryota</taxon>
        <taxon>Fungi</taxon>
        <taxon>Dikarya</taxon>
        <taxon>Ascomycota</taxon>
        <taxon>Pezizomycotina</taxon>
        <taxon>Sordariomycetes</taxon>
        <taxon>Sordariomycetidae</taxon>
        <taxon>Diaporthales</taxon>
        <taxon>Diaporthaceae</taxon>
        <taxon>Diaporthe</taxon>
    </lineage>
</organism>